<keyword evidence="1" id="KW-0812">Transmembrane</keyword>
<evidence type="ECO:0000259" key="2">
    <source>
        <dbReference type="Pfam" id="PF07680"/>
    </source>
</evidence>
<dbReference type="InterPro" id="IPR011636">
    <property type="entry name" value="DoxA"/>
</dbReference>
<dbReference type="EMBL" id="LJCQ01000316">
    <property type="protein sequence ID" value="KPV46050.1"/>
    <property type="molecule type" value="Genomic_DNA"/>
</dbReference>
<organism evidence="3 6">
    <name type="scientific">Acidiplasma aeolicum</name>
    <dbReference type="NCBI Taxonomy" id="507754"/>
    <lineage>
        <taxon>Archaea</taxon>
        <taxon>Methanobacteriati</taxon>
        <taxon>Thermoplasmatota</taxon>
        <taxon>Thermoplasmata</taxon>
        <taxon>Thermoplasmatales</taxon>
        <taxon>Ferroplasmaceae</taxon>
        <taxon>Acidiplasma</taxon>
    </lineage>
</organism>
<protein>
    <recommendedName>
        <fullName evidence="2">Thiosulphate:quinone oxidoreductase small subunit DoxA domain-containing protein</fullName>
    </recommendedName>
</protein>
<evidence type="ECO:0000313" key="6">
    <source>
        <dbReference type="Proteomes" id="UP000050515"/>
    </source>
</evidence>
<name>A0A0P9CKX5_9ARCH</name>
<keyword evidence="1" id="KW-0472">Membrane</keyword>
<reference evidence="4 5" key="2">
    <citation type="submission" date="2015-09" db="EMBL/GenBank/DDBJ databases">
        <title>Heavy metals and arsenic resistance mechanisms in polyextremophilic archaea of the family Ferroplasmaceae.</title>
        <authorList>
            <person name="Bulaev A.G."/>
            <person name="Kanygina A.V."/>
        </authorList>
    </citation>
    <scope>NUCLEOTIDE SEQUENCE [LARGE SCALE GENOMIC DNA]</scope>
    <source>
        <strain evidence="4 5">VT</strain>
    </source>
</reference>
<dbReference type="PATRIC" id="fig|507754.4.peg.837"/>
<dbReference type="Proteomes" id="UP000050320">
    <property type="component" value="Unassembled WGS sequence"/>
</dbReference>
<gene>
    <name evidence="4" type="ORF">AOG54_07355</name>
    <name evidence="3" type="ORF">SE19_07235</name>
</gene>
<reference evidence="3 6" key="1">
    <citation type="submission" date="2015-09" db="EMBL/GenBank/DDBJ databases">
        <title>Draft genome sequence of Acidiplasma aeolicum DSM 18409.</title>
        <authorList>
            <person name="Hemp J."/>
        </authorList>
    </citation>
    <scope>NUCLEOTIDE SEQUENCE [LARGE SCALE GENOMIC DNA]</scope>
    <source>
        <strain evidence="3 6">V</strain>
    </source>
</reference>
<feature type="transmembrane region" description="Helical" evidence="1">
    <location>
        <begin position="26"/>
        <end position="49"/>
    </location>
</feature>
<feature type="domain" description="Thiosulphate:quinone oxidoreductase small subunit DoxA" evidence="2">
    <location>
        <begin position="48"/>
        <end position="177"/>
    </location>
</feature>
<dbReference type="EMBL" id="LKBG01000014">
    <property type="protein sequence ID" value="KQB36472.1"/>
    <property type="molecule type" value="Genomic_DNA"/>
</dbReference>
<dbReference type="AlphaFoldDB" id="A0A0P9CKX5"/>
<evidence type="ECO:0000313" key="4">
    <source>
        <dbReference type="EMBL" id="KQB36472.1"/>
    </source>
</evidence>
<comment type="caution">
    <text evidence="3">The sequence shown here is derived from an EMBL/GenBank/DDBJ whole genome shotgun (WGS) entry which is preliminary data.</text>
</comment>
<evidence type="ECO:0000313" key="5">
    <source>
        <dbReference type="Proteomes" id="UP000050320"/>
    </source>
</evidence>
<keyword evidence="5" id="KW-1185">Reference proteome</keyword>
<keyword evidence="1" id="KW-1133">Transmembrane helix</keyword>
<dbReference type="Proteomes" id="UP000050515">
    <property type="component" value="Unassembled WGS sequence"/>
</dbReference>
<proteinExistence type="predicted"/>
<evidence type="ECO:0000256" key="1">
    <source>
        <dbReference type="SAM" id="Phobius"/>
    </source>
</evidence>
<evidence type="ECO:0000313" key="3">
    <source>
        <dbReference type="EMBL" id="KPV46050.1"/>
    </source>
</evidence>
<dbReference type="Pfam" id="PF07680">
    <property type="entry name" value="DoxA"/>
    <property type="match status" value="1"/>
</dbReference>
<accession>A0A0P9CKX5</accession>
<sequence length="190" mass="21142">MVIKMKPVKNDDKKENKYWQTTTGKILVVTLVFAIIVVAFTLVTGQIAYGNVYGKLFNDSKVPDVQFQGSPYAMNNTSGSILVFNVTDLDGPNQAAVTEIILTNVTTGKNITLTSQNISMDIYRVVDAKYHYHDNVKYNKYNGIYVPLGDEATIYMNLTTSLHHNLSGKYKVTLVVPTQKAKFATADVTF</sequence>